<dbReference type="PANTHER" id="PTHR45745:SF1">
    <property type="entry name" value="PHOSPHOGLUCOMUTASE 2B-RELATED"/>
    <property type="match status" value="1"/>
</dbReference>
<comment type="cofactor">
    <cofactor evidence="1">
        <name>Mg(2+)</name>
        <dbReference type="ChEBI" id="CHEBI:18420"/>
    </cofactor>
</comment>
<evidence type="ECO:0000256" key="3">
    <source>
        <dbReference type="ARBA" id="ARBA00022553"/>
    </source>
</evidence>
<dbReference type="InterPro" id="IPR005841">
    <property type="entry name" value="Alpha-D-phosphohexomutase_SF"/>
</dbReference>
<dbReference type="InterPro" id="IPR005845">
    <property type="entry name" value="A-D-PHexomutase_a/b/a-II"/>
</dbReference>
<dbReference type="Gene3D" id="3.40.120.10">
    <property type="entry name" value="Alpha-D-Glucose-1,6-Bisphosphate, subunit A, domain 3"/>
    <property type="match status" value="3"/>
</dbReference>
<keyword evidence="5 7" id="KW-0460">Magnesium</keyword>
<dbReference type="PROSITE" id="PS00710">
    <property type="entry name" value="PGM_PMM"/>
    <property type="match status" value="1"/>
</dbReference>
<dbReference type="InterPro" id="IPR016066">
    <property type="entry name" value="A-D-PHexomutase_CS"/>
</dbReference>
<keyword evidence="13" id="KW-1185">Reference proteome</keyword>
<keyword evidence="6" id="KW-0413">Isomerase</keyword>
<dbReference type="Proteomes" id="UP000534783">
    <property type="component" value="Unassembled WGS sequence"/>
</dbReference>
<dbReference type="SUPFAM" id="SSF53738">
    <property type="entry name" value="Phosphoglucomutase, first 3 domains"/>
    <property type="match status" value="3"/>
</dbReference>
<evidence type="ECO:0000313" key="13">
    <source>
        <dbReference type="Proteomes" id="UP000534783"/>
    </source>
</evidence>
<evidence type="ECO:0000259" key="11">
    <source>
        <dbReference type="Pfam" id="PF02880"/>
    </source>
</evidence>
<dbReference type="AlphaFoldDB" id="A0A7X6DLK5"/>
<gene>
    <name evidence="12" type="ORF">MNODULE_00325</name>
</gene>
<dbReference type="InterPro" id="IPR016055">
    <property type="entry name" value="A-D-PHexomutase_a/b/a-I/II/III"/>
</dbReference>
<dbReference type="Gene3D" id="3.30.310.50">
    <property type="entry name" value="Alpha-D-phosphohexomutase, C-terminal domain"/>
    <property type="match status" value="1"/>
</dbReference>
<evidence type="ECO:0000259" key="9">
    <source>
        <dbReference type="Pfam" id="PF02878"/>
    </source>
</evidence>
<name>A0A7X6DLK5_9BACT</name>
<sequence>MTNEKQKIKFGTSGWRGILAEDFTFDRVRVVAQAIADYLNENREDSPPQVIVGYDTRFLGKRFAEAVASVLTGNGIGVIRSTNPVPTPVVSFEILQRKLSGGINVTASHNPPEWNGLKFSPAWGGPALPETTRQIEARANVLLKEPNAVRPLTRAEAEKQGLWRDERIGDAYREKVSRLLDRSAFEQGKLRVAVDPFWGTSLGYLDRILLEMGATIDLIHDERNPTFGGIRPDPEGESLSELILKTRDGNYDLGLATDCDADRFGILDRGGIPVVPNYIIALLVDYLVTDRKWTGKIARSVATSHLVDAVARHHGLEIIETPVGFKYIGELIAKNEILLGGEESGGISIRGHLPEKDGILTCLLVAEMVAKRKCPIRTMLDDLFRRVGAFSPLRRDLHLSERGREQVAALLKNPPATIGGKKVISTSTLDGTKFFLEGGSWVLIRPSGTEPVVRIYVETAEEKASERLAGSCQALIE</sequence>
<dbReference type="Pfam" id="PF02880">
    <property type="entry name" value="PGM_PMM_III"/>
    <property type="match status" value="1"/>
</dbReference>
<accession>A0A7X6DLK5</accession>
<dbReference type="Pfam" id="PF02879">
    <property type="entry name" value="PGM_PMM_II"/>
    <property type="match status" value="1"/>
</dbReference>
<dbReference type="Pfam" id="PF02878">
    <property type="entry name" value="PGM_PMM_I"/>
    <property type="match status" value="1"/>
</dbReference>
<protein>
    <submittedName>
        <fullName evidence="12">Phosphoglucomutase/phosphomannomutase family protein</fullName>
    </submittedName>
</protein>
<dbReference type="PRINTS" id="PR00509">
    <property type="entry name" value="PGMPMM"/>
</dbReference>
<dbReference type="InterPro" id="IPR036900">
    <property type="entry name" value="A-D-PHexomutase_C_sf"/>
</dbReference>
<evidence type="ECO:0000256" key="6">
    <source>
        <dbReference type="ARBA" id="ARBA00023235"/>
    </source>
</evidence>
<feature type="domain" description="Alpha-D-phosphohexomutase C-terminal" evidence="8">
    <location>
        <begin position="413"/>
        <end position="469"/>
    </location>
</feature>
<evidence type="ECO:0000256" key="5">
    <source>
        <dbReference type="ARBA" id="ARBA00022842"/>
    </source>
</evidence>
<dbReference type="SUPFAM" id="SSF55957">
    <property type="entry name" value="Phosphoglucomutase, C-terminal domain"/>
    <property type="match status" value="1"/>
</dbReference>
<dbReference type="InterPro" id="IPR005843">
    <property type="entry name" value="A-D-PHexomutase_C"/>
</dbReference>
<evidence type="ECO:0000256" key="1">
    <source>
        <dbReference type="ARBA" id="ARBA00001946"/>
    </source>
</evidence>
<evidence type="ECO:0000256" key="4">
    <source>
        <dbReference type="ARBA" id="ARBA00022723"/>
    </source>
</evidence>
<evidence type="ECO:0000259" key="8">
    <source>
        <dbReference type="Pfam" id="PF00408"/>
    </source>
</evidence>
<dbReference type="PANTHER" id="PTHR45745">
    <property type="entry name" value="PHOSPHOMANNOMUTASE 45A"/>
    <property type="match status" value="1"/>
</dbReference>
<feature type="domain" description="Alpha-D-phosphohexomutase alpha/beta/alpha" evidence="9">
    <location>
        <begin position="8"/>
        <end position="140"/>
    </location>
</feature>
<dbReference type="InterPro" id="IPR005844">
    <property type="entry name" value="A-D-PHexomutase_a/b/a-I"/>
</dbReference>
<dbReference type="CDD" id="cd05800">
    <property type="entry name" value="PGM_like2"/>
    <property type="match status" value="1"/>
</dbReference>
<feature type="domain" description="Alpha-D-phosphohexomutase alpha/beta/alpha" evidence="11">
    <location>
        <begin position="276"/>
        <end position="386"/>
    </location>
</feature>
<comment type="caution">
    <text evidence="12">The sequence shown here is derived from an EMBL/GenBank/DDBJ whole genome shotgun (WGS) entry which is preliminary data.</text>
</comment>
<organism evidence="12 13">
    <name type="scientific">Candidatus Manganitrophus noduliformans</name>
    <dbReference type="NCBI Taxonomy" id="2606439"/>
    <lineage>
        <taxon>Bacteria</taxon>
        <taxon>Pseudomonadati</taxon>
        <taxon>Nitrospirota</taxon>
        <taxon>Nitrospiria</taxon>
        <taxon>Candidatus Troglogloeales</taxon>
        <taxon>Candidatus Manganitrophaceae</taxon>
        <taxon>Candidatus Manganitrophus</taxon>
    </lineage>
</organism>
<dbReference type="GO" id="GO:0005975">
    <property type="term" value="P:carbohydrate metabolic process"/>
    <property type="evidence" value="ECO:0007669"/>
    <property type="project" value="InterPro"/>
</dbReference>
<keyword evidence="4 7" id="KW-0479">Metal-binding</keyword>
<dbReference type="GO" id="GO:0008973">
    <property type="term" value="F:phosphopentomutase activity"/>
    <property type="evidence" value="ECO:0007669"/>
    <property type="project" value="TreeGrafter"/>
</dbReference>
<evidence type="ECO:0000313" key="12">
    <source>
        <dbReference type="EMBL" id="NKE69198.1"/>
    </source>
</evidence>
<evidence type="ECO:0000256" key="2">
    <source>
        <dbReference type="ARBA" id="ARBA00010231"/>
    </source>
</evidence>
<dbReference type="GO" id="GO:0006166">
    <property type="term" value="P:purine ribonucleoside salvage"/>
    <property type="evidence" value="ECO:0007669"/>
    <property type="project" value="TreeGrafter"/>
</dbReference>
<dbReference type="Pfam" id="PF00408">
    <property type="entry name" value="PGM_PMM_IV"/>
    <property type="match status" value="1"/>
</dbReference>
<proteinExistence type="inferred from homology"/>
<dbReference type="GO" id="GO:0000287">
    <property type="term" value="F:magnesium ion binding"/>
    <property type="evidence" value="ECO:0007669"/>
    <property type="project" value="InterPro"/>
</dbReference>
<keyword evidence="3" id="KW-0597">Phosphoprotein</keyword>
<evidence type="ECO:0000259" key="10">
    <source>
        <dbReference type="Pfam" id="PF02879"/>
    </source>
</evidence>
<evidence type="ECO:0000256" key="7">
    <source>
        <dbReference type="RuleBase" id="RU004326"/>
    </source>
</evidence>
<dbReference type="InterPro" id="IPR005846">
    <property type="entry name" value="A-D-PHexomutase_a/b/a-III"/>
</dbReference>
<dbReference type="RefSeq" id="WP_168057516.1">
    <property type="nucleotide sequence ID" value="NZ_VTOW01000001.1"/>
</dbReference>
<dbReference type="EMBL" id="VTOW01000001">
    <property type="protein sequence ID" value="NKE69198.1"/>
    <property type="molecule type" value="Genomic_DNA"/>
</dbReference>
<comment type="similarity">
    <text evidence="2 7">Belongs to the phosphohexose mutase family.</text>
</comment>
<feature type="domain" description="Alpha-D-phosphohexomutase alpha/beta/alpha" evidence="10">
    <location>
        <begin position="170"/>
        <end position="270"/>
    </location>
</feature>
<reference evidence="12 13" key="1">
    <citation type="journal article" date="2020" name="Nature">
        <title>Bacterial chemolithoautotrophy via manganese oxidation.</title>
        <authorList>
            <person name="Yu H."/>
            <person name="Leadbetter J.R."/>
        </authorList>
    </citation>
    <scope>NUCLEOTIDE SEQUENCE [LARGE SCALE GENOMIC DNA]</scope>
    <source>
        <strain evidence="12 13">Mn-1</strain>
    </source>
</reference>